<evidence type="ECO:0000259" key="1">
    <source>
        <dbReference type="PROSITE" id="PS50994"/>
    </source>
</evidence>
<gene>
    <name evidence="3" type="primary">Aste57867_8594</name>
    <name evidence="2" type="ORF">As57867_008562</name>
    <name evidence="3" type="ORF">ASTE57867_8594</name>
</gene>
<dbReference type="EMBL" id="CAADRA010005128">
    <property type="protein sequence ID" value="VFT85480.1"/>
    <property type="molecule type" value="Genomic_DNA"/>
</dbReference>
<dbReference type="SUPFAM" id="SSF53098">
    <property type="entry name" value="Ribonuclease H-like"/>
    <property type="match status" value="1"/>
</dbReference>
<feature type="domain" description="Integrase catalytic" evidence="1">
    <location>
        <begin position="285"/>
        <end position="409"/>
    </location>
</feature>
<name>A0A485KKT7_9STRA</name>
<dbReference type="Gene3D" id="3.30.420.10">
    <property type="entry name" value="Ribonuclease H-like superfamily/Ribonuclease H"/>
    <property type="match status" value="1"/>
</dbReference>
<dbReference type="GO" id="GO:0015074">
    <property type="term" value="P:DNA integration"/>
    <property type="evidence" value="ECO:0007669"/>
    <property type="project" value="InterPro"/>
</dbReference>
<accession>A0A485KKT7</accession>
<dbReference type="SUPFAM" id="SSF48403">
    <property type="entry name" value="Ankyrin repeat"/>
    <property type="match status" value="1"/>
</dbReference>
<reference evidence="3 4" key="1">
    <citation type="submission" date="2019-03" db="EMBL/GenBank/DDBJ databases">
        <authorList>
            <person name="Gaulin E."/>
            <person name="Dumas B."/>
        </authorList>
    </citation>
    <scope>NUCLEOTIDE SEQUENCE [LARGE SCALE GENOMIC DNA]</scope>
    <source>
        <strain evidence="3">CBS 568.67</strain>
    </source>
</reference>
<sequence length="485" mass="54167">MRVTVAVYAIHVNDTRLRTFLASTDPTLLLNNRILQFAAKCESLEILQWLHGVWFASNLLGVNLALDAAATYYHVDSVRFLLDTFAADKVKSIERVLDKAMSKGQVALVRLLAPRVGLLCITRALRSACWPHDIAILDVLLDNIPMTNSTVRDRLFQACNRDDVSLARCFFFQGERLRLPDTFYVECFDRAMQCARVGIIELLASELPLRGGPKMQIHVNDVHWAAMDGHVAMLELVRGQAAIDNTRYVKPSCVASFWNGATCHKTQRDCPLGFPFKWFWESDVANAQVVARCLLQWFAVFGVCYHWVTDQGSHFKNEVIAELQHVLGAHHHFTTARCPWANGTVESAMKITLKTFRSLLSEWLMQLVEWLMQPSQWRLIVPVVMLVVNQTPSESIGGVAPITAMTGSHTMSPLDFIPLSVKAKVVTLEELCAGAAASKHQKGRDARAAKNGAKMAEFDAGDFVLDMDEWSVSPSKLSATWRGPA</sequence>
<dbReference type="GO" id="GO:0003676">
    <property type="term" value="F:nucleic acid binding"/>
    <property type="evidence" value="ECO:0007669"/>
    <property type="project" value="InterPro"/>
</dbReference>
<dbReference type="PANTHER" id="PTHR37984">
    <property type="entry name" value="PROTEIN CBG26694"/>
    <property type="match status" value="1"/>
</dbReference>
<evidence type="ECO:0000313" key="4">
    <source>
        <dbReference type="Proteomes" id="UP000332933"/>
    </source>
</evidence>
<dbReference type="AlphaFoldDB" id="A0A485KKT7"/>
<dbReference type="OrthoDB" id="2214483at2759"/>
<dbReference type="InterPro" id="IPR012337">
    <property type="entry name" value="RNaseH-like_sf"/>
</dbReference>
<dbReference type="Proteomes" id="UP000332933">
    <property type="component" value="Unassembled WGS sequence"/>
</dbReference>
<proteinExistence type="predicted"/>
<dbReference type="PROSITE" id="PS50994">
    <property type="entry name" value="INTEGRASE"/>
    <property type="match status" value="1"/>
</dbReference>
<dbReference type="InterPro" id="IPR050951">
    <property type="entry name" value="Retrovirus_Pol_polyprotein"/>
</dbReference>
<evidence type="ECO:0000313" key="3">
    <source>
        <dbReference type="EMBL" id="VFT85480.1"/>
    </source>
</evidence>
<dbReference type="InterPro" id="IPR036397">
    <property type="entry name" value="RNaseH_sf"/>
</dbReference>
<dbReference type="InterPro" id="IPR001584">
    <property type="entry name" value="Integrase_cat-core"/>
</dbReference>
<dbReference type="PANTHER" id="PTHR37984:SF5">
    <property type="entry name" value="PROTEIN NYNRIN-LIKE"/>
    <property type="match status" value="1"/>
</dbReference>
<dbReference type="Gene3D" id="1.25.40.20">
    <property type="entry name" value="Ankyrin repeat-containing domain"/>
    <property type="match status" value="1"/>
</dbReference>
<reference evidence="2" key="2">
    <citation type="submission" date="2019-06" db="EMBL/GenBank/DDBJ databases">
        <title>Genomics analysis of Aphanomyces spp. identifies a new class of oomycete effector associated with host adaptation.</title>
        <authorList>
            <person name="Gaulin E."/>
        </authorList>
    </citation>
    <scope>NUCLEOTIDE SEQUENCE</scope>
    <source>
        <strain evidence="2">CBS 578.67</strain>
    </source>
</reference>
<keyword evidence="4" id="KW-1185">Reference proteome</keyword>
<dbReference type="InterPro" id="IPR036770">
    <property type="entry name" value="Ankyrin_rpt-contain_sf"/>
</dbReference>
<evidence type="ECO:0000313" key="2">
    <source>
        <dbReference type="EMBL" id="KAF0700908.1"/>
    </source>
</evidence>
<protein>
    <submittedName>
        <fullName evidence="3">Aste57867_8594 protein</fullName>
    </submittedName>
</protein>
<organism evidence="3 4">
    <name type="scientific">Aphanomyces stellatus</name>
    <dbReference type="NCBI Taxonomy" id="120398"/>
    <lineage>
        <taxon>Eukaryota</taxon>
        <taxon>Sar</taxon>
        <taxon>Stramenopiles</taxon>
        <taxon>Oomycota</taxon>
        <taxon>Saprolegniomycetes</taxon>
        <taxon>Saprolegniales</taxon>
        <taxon>Verrucalvaceae</taxon>
        <taxon>Aphanomyces</taxon>
    </lineage>
</organism>
<dbReference type="EMBL" id="VJMH01005107">
    <property type="protein sequence ID" value="KAF0700908.1"/>
    <property type="molecule type" value="Genomic_DNA"/>
</dbReference>